<feature type="active site" description="Proton acceptor; specific for L-alanine" evidence="4">
    <location>
        <position position="263"/>
    </location>
</feature>
<dbReference type="Gene3D" id="2.40.37.10">
    <property type="entry name" value="Lyase, Ornithine Decarboxylase, Chain A, domain 1"/>
    <property type="match status" value="1"/>
</dbReference>
<comment type="caution">
    <text evidence="8">The sequence shown here is derived from an EMBL/GenBank/DDBJ whole genome shotgun (WGS) entry which is preliminary data.</text>
</comment>
<dbReference type="InterPro" id="IPR029066">
    <property type="entry name" value="PLP-binding_barrel"/>
</dbReference>
<keyword evidence="3 4" id="KW-0413">Isomerase</keyword>
<accession>A0A2H0NBY6</accession>
<comment type="function">
    <text evidence="4">Catalyzes the interconversion of L-alanine and D-alanine. May also act on other amino acids.</text>
</comment>
<dbReference type="InterPro" id="IPR020622">
    <property type="entry name" value="Ala_racemase_pyridoxalP-BS"/>
</dbReference>
<dbReference type="SMART" id="SM01005">
    <property type="entry name" value="Ala_racemase_C"/>
    <property type="match status" value="1"/>
</dbReference>
<dbReference type="EMBL" id="PCWQ01000013">
    <property type="protein sequence ID" value="PIR06408.1"/>
    <property type="molecule type" value="Genomic_DNA"/>
</dbReference>
<comment type="similarity">
    <text evidence="4">Belongs to the alanine racemase family.</text>
</comment>
<feature type="modified residue" description="N6-(pyridoxal phosphate)lysine" evidence="4 5">
    <location>
        <position position="34"/>
    </location>
</feature>
<feature type="active site" description="Proton acceptor; specific for D-alanine" evidence="4">
    <location>
        <position position="34"/>
    </location>
</feature>
<name>A0A2H0NBY6_9BACT</name>
<dbReference type="CDD" id="cd00430">
    <property type="entry name" value="PLPDE_III_AR"/>
    <property type="match status" value="1"/>
</dbReference>
<evidence type="ECO:0000256" key="4">
    <source>
        <dbReference type="HAMAP-Rule" id="MF_01201"/>
    </source>
</evidence>
<dbReference type="FunFam" id="3.20.20.10:FF:000002">
    <property type="entry name" value="Alanine racemase"/>
    <property type="match status" value="1"/>
</dbReference>
<reference evidence="8 9" key="1">
    <citation type="submission" date="2017-09" db="EMBL/GenBank/DDBJ databases">
        <title>Depth-based differentiation of microbial function through sediment-hosted aquifers and enrichment of novel symbionts in the deep terrestrial subsurface.</title>
        <authorList>
            <person name="Probst A.J."/>
            <person name="Ladd B."/>
            <person name="Jarett J.K."/>
            <person name="Geller-Mcgrath D.E."/>
            <person name="Sieber C.M."/>
            <person name="Emerson J.B."/>
            <person name="Anantharaman K."/>
            <person name="Thomas B.C."/>
            <person name="Malmstrom R."/>
            <person name="Stieglmeier M."/>
            <person name="Klingl A."/>
            <person name="Woyke T."/>
            <person name="Ryan C.M."/>
            <person name="Banfield J.F."/>
        </authorList>
    </citation>
    <scope>NUCLEOTIDE SEQUENCE [LARGE SCALE GENOMIC DNA]</scope>
    <source>
        <strain evidence="8">CG11_big_fil_rev_8_21_14_0_20_36_20</strain>
    </source>
</reference>
<dbReference type="Pfam" id="PF01168">
    <property type="entry name" value="Ala_racemase_N"/>
    <property type="match status" value="1"/>
</dbReference>
<dbReference type="SUPFAM" id="SSF51419">
    <property type="entry name" value="PLP-binding barrel"/>
    <property type="match status" value="1"/>
</dbReference>
<sequence>MPLTWIEIDSQNLAHNIQQFKKIAPQSQIWPVIKSNAYGHGFQEIAGLLDQNQNIDGLMVVNLQEALKLKEISSKPIMVLSYFDREERSLQIALDEQISLPVYDLDTANYLNNFAKKTSKKFLVNIKIDTGTARLGFRVGEAVQAINYIKGKKYLTINSIFTHYADSEAEDQNFIHEQLDSFRKIINKFPLIKIHSACSAAAVGLPQTQMDLIRLGLALYGLWPSQSTSQRGKNLKIDLKPVLAFKTKIIQLKELKQGESVGYDRSYICPQDCRIAVLPVGYNEGYSRLLSNQAEVLIKGQRCPVRGNICMNLTMVELPTSLNSDLGETVILLGNDGQERITAEELSSLSKTINYEVVTRINPLLPRVII</sequence>
<dbReference type="AlphaFoldDB" id="A0A2H0NBY6"/>
<dbReference type="EC" id="5.1.1.1" evidence="4"/>
<dbReference type="GO" id="GO:0030170">
    <property type="term" value="F:pyridoxal phosphate binding"/>
    <property type="evidence" value="ECO:0007669"/>
    <property type="project" value="UniProtKB-UniRule"/>
</dbReference>
<dbReference type="InterPro" id="IPR000821">
    <property type="entry name" value="Ala_racemase"/>
</dbReference>
<dbReference type="InterPro" id="IPR009006">
    <property type="entry name" value="Ala_racemase/Decarboxylase_C"/>
</dbReference>
<dbReference type="GO" id="GO:0008784">
    <property type="term" value="F:alanine racemase activity"/>
    <property type="evidence" value="ECO:0007669"/>
    <property type="project" value="UniProtKB-UniRule"/>
</dbReference>
<evidence type="ECO:0000256" key="2">
    <source>
        <dbReference type="ARBA" id="ARBA00022898"/>
    </source>
</evidence>
<protein>
    <recommendedName>
        <fullName evidence="4">Alanine racemase</fullName>
        <ecNumber evidence="4">5.1.1.1</ecNumber>
    </recommendedName>
</protein>
<evidence type="ECO:0000256" key="5">
    <source>
        <dbReference type="PIRSR" id="PIRSR600821-50"/>
    </source>
</evidence>
<dbReference type="PRINTS" id="PR00992">
    <property type="entry name" value="ALARACEMASE"/>
</dbReference>
<dbReference type="Proteomes" id="UP000230564">
    <property type="component" value="Unassembled WGS sequence"/>
</dbReference>
<dbReference type="GO" id="GO:0005829">
    <property type="term" value="C:cytosol"/>
    <property type="evidence" value="ECO:0007669"/>
    <property type="project" value="TreeGrafter"/>
</dbReference>
<dbReference type="UniPathway" id="UPA00042">
    <property type="reaction ID" value="UER00497"/>
</dbReference>
<dbReference type="NCBIfam" id="TIGR00492">
    <property type="entry name" value="alr"/>
    <property type="match status" value="1"/>
</dbReference>
<evidence type="ECO:0000256" key="6">
    <source>
        <dbReference type="PIRSR" id="PIRSR600821-52"/>
    </source>
</evidence>
<gene>
    <name evidence="8" type="primary">alr</name>
    <name evidence="8" type="ORF">COV55_03940</name>
</gene>
<feature type="domain" description="Alanine racemase C-terminal" evidence="7">
    <location>
        <begin position="242"/>
        <end position="370"/>
    </location>
</feature>
<evidence type="ECO:0000259" key="7">
    <source>
        <dbReference type="SMART" id="SM01005"/>
    </source>
</evidence>
<comment type="pathway">
    <text evidence="4">Amino-acid biosynthesis; D-alanine biosynthesis; D-alanine from L-alanine: step 1/1.</text>
</comment>
<dbReference type="PANTHER" id="PTHR30511">
    <property type="entry name" value="ALANINE RACEMASE"/>
    <property type="match status" value="1"/>
</dbReference>
<dbReference type="SUPFAM" id="SSF50621">
    <property type="entry name" value="Alanine racemase C-terminal domain-like"/>
    <property type="match status" value="1"/>
</dbReference>
<dbReference type="InterPro" id="IPR001608">
    <property type="entry name" value="Ala_racemase_N"/>
</dbReference>
<evidence type="ECO:0000313" key="8">
    <source>
        <dbReference type="EMBL" id="PIR06408.1"/>
    </source>
</evidence>
<organism evidence="8 9">
    <name type="scientific">Candidatus Komeilibacteria bacterium CG11_big_fil_rev_8_21_14_0_20_36_20</name>
    <dbReference type="NCBI Taxonomy" id="1974477"/>
    <lineage>
        <taxon>Bacteria</taxon>
        <taxon>Candidatus Komeiliibacteriota</taxon>
    </lineage>
</organism>
<feature type="binding site" evidence="4 6">
    <location>
        <position position="134"/>
    </location>
    <ligand>
        <name>substrate</name>
    </ligand>
</feature>
<evidence type="ECO:0000313" key="9">
    <source>
        <dbReference type="Proteomes" id="UP000230564"/>
    </source>
</evidence>
<dbReference type="PANTHER" id="PTHR30511:SF0">
    <property type="entry name" value="ALANINE RACEMASE, CATABOLIC-RELATED"/>
    <property type="match status" value="1"/>
</dbReference>
<dbReference type="PROSITE" id="PS00395">
    <property type="entry name" value="ALANINE_RACEMASE"/>
    <property type="match status" value="1"/>
</dbReference>
<comment type="catalytic activity">
    <reaction evidence="4">
        <text>L-alanine = D-alanine</text>
        <dbReference type="Rhea" id="RHEA:20249"/>
        <dbReference type="ChEBI" id="CHEBI:57416"/>
        <dbReference type="ChEBI" id="CHEBI:57972"/>
        <dbReference type="EC" id="5.1.1.1"/>
    </reaction>
</comment>
<dbReference type="HAMAP" id="MF_01201">
    <property type="entry name" value="Ala_racemase"/>
    <property type="match status" value="1"/>
</dbReference>
<dbReference type="InterPro" id="IPR011079">
    <property type="entry name" value="Ala_racemase_C"/>
</dbReference>
<evidence type="ECO:0000256" key="3">
    <source>
        <dbReference type="ARBA" id="ARBA00023235"/>
    </source>
</evidence>
<dbReference type="Gene3D" id="3.20.20.10">
    <property type="entry name" value="Alanine racemase"/>
    <property type="match status" value="1"/>
</dbReference>
<feature type="binding site" evidence="4 6">
    <location>
        <position position="311"/>
    </location>
    <ligand>
        <name>substrate</name>
    </ligand>
</feature>
<dbReference type="GO" id="GO:0030632">
    <property type="term" value="P:D-alanine biosynthetic process"/>
    <property type="evidence" value="ECO:0007669"/>
    <property type="project" value="UniProtKB-UniRule"/>
</dbReference>
<dbReference type="Pfam" id="PF00842">
    <property type="entry name" value="Ala_racemase_C"/>
    <property type="match status" value="1"/>
</dbReference>
<keyword evidence="2 4" id="KW-0663">Pyridoxal phosphate</keyword>
<comment type="cofactor">
    <cofactor evidence="1 4 5">
        <name>pyridoxal 5'-phosphate</name>
        <dbReference type="ChEBI" id="CHEBI:597326"/>
    </cofactor>
</comment>
<evidence type="ECO:0000256" key="1">
    <source>
        <dbReference type="ARBA" id="ARBA00001933"/>
    </source>
</evidence>
<proteinExistence type="inferred from homology"/>